<evidence type="ECO:0000313" key="4">
    <source>
        <dbReference type="Proteomes" id="UP000241818"/>
    </source>
</evidence>
<dbReference type="Proteomes" id="UP000241818">
    <property type="component" value="Unassembled WGS sequence"/>
</dbReference>
<dbReference type="InterPro" id="IPR011333">
    <property type="entry name" value="SKP1/BTB/POZ_sf"/>
</dbReference>
<keyword evidence="4" id="KW-1185">Reference proteome</keyword>
<accession>A0A2T3B3R1</accession>
<dbReference type="PANTHER" id="PTHR47843:SF2">
    <property type="entry name" value="BTB DOMAIN-CONTAINING PROTEIN"/>
    <property type="match status" value="1"/>
</dbReference>
<dbReference type="InterPro" id="IPR000210">
    <property type="entry name" value="BTB/POZ_dom"/>
</dbReference>
<dbReference type="PANTHER" id="PTHR47843">
    <property type="entry name" value="BTB DOMAIN-CONTAINING PROTEIN-RELATED"/>
    <property type="match status" value="1"/>
</dbReference>
<dbReference type="CDD" id="cd18186">
    <property type="entry name" value="BTB_POZ_ZBTB_KLHL-like"/>
    <property type="match status" value="1"/>
</dbReference>
<sequence>MAPSGYSWAKPGPSRAARKVPSFTAPNPAFVTILVGKEESKFVVHRDLMFHYSTFFKTAFEGPFVEHETQTMRLEHVESRLFGVLIHWLYTKEIKYEDDILSSSMPMQGVSLAPISNSNGKRVKKELLMAMLWMLAKTCNVYELQNEVMGLLYTLVKVLTLENITPLICYAYKDGEPTALKRLLIQAVALSPDSAKFLQWVDNATEEVTKDLAKELSKMLGDRADLSIGRVQDFWVEVP</sequence>
<gene>
    <name evidence="3" type="ORF">M430DRAFT_27343</name>
</gene>
<dbReference type="InParanoid" id="A0A2T3B3R1"/>
<proteinExistence type="predicted"/>
<dbReference type="Gene3D" id="3.30.710.10">
    <property type="entry name" value="Potassium Channel Kv1.1, Chain A"/>
    <property type="match status" value="1"/>
</dbReference>
<organism evidence="3 4">
    <name type="scientific">Amorphotheca resinae ATCC 22711</name>
    <dbReference type="NCBI Taxonomy" id="857342"/>
    <lineage>
        <taxon>Eukaryota</taxon>
        <taxon>Fungi</taxon>
        <taxon>Dikarya</taxon>
        <taxon>Ascomycota</taxon>
        <taxon>Pezizomycotina</taxon>
        <taxon>Leotiomycetes</taxon>
        <taxon>Helotiales</taxon>
        <taxon>Amorphothecaceae</taxon>
        <taxon>Amorphotheca</taxon>
    </lineage>
</organism>
<evidence type="ECO:0000259" key="2">
    <source>
        <dbReference type="PROSITE" id="PS50097"/>
    </source>
</evidence>
<dbReference type="EMBL" id="KZ679010">
    <property type="protein sequence ID" value="PSS20284.1"/>
    <property type="molecule type" value="Genomic_DNA"/>
</dbReference>
<dbReference type="AlphaFoldDB" id="A0A2T3B3R1"/>
<dbReference type="GeneID" id="36573665"/>
<reference evidence="3 4" key="1">
    <citation type="journal article" date="2018" name="New Phytol.">
        <title>Comparative genomics and transcriptomics depict ericoid mycorrhizal fungi as versatile saprotrophs and plant mutualists.</title>
        <authorList>
            <person name="Martino E."/>
            <person name="Morin E."/>
            <person name="Grelet G.A."/>
            <person name="Kuo A."/>
            <person name="Kohler A."/>
            <person name="Daghino S."/>
            <person name="Barry K.W."/>
            <person name="Cichocki N."/>
            <person name="Clum A."/>
            <person name="Dockter R.B."/>
            <person name="Hainaut M."/>
            <person name="Kuo R.C."/>
            <person name="LaButti K."/>
            <person name="Lindahl B.D."/>
            <person name="Lindquist E.A."/>
            <person name="Lipzen A."/>
            <person name="Khouja H.R."/>
            <person name="Magnuson J."/>
            <person name="Murat C."/>
            <person name="Ohm R.A."/>
            <person name="Singer S.W."/>
            <person name="Spatafora J.W."/>
            <person name="Wang M."/>
            <person name="Veneault-Fourrey C."/>
            <person name="Henrissat B."/>
            <person name="Grigoriev I.V."/>
            <person name="Martin F.M."/>
            <person name="Perotto S."/>
        </authorList>
    </citation>
    <scope>NUCLEOTIDE SEQUENCE [LARGE SCALE GENOMIC DNA]</scope>
    <source>
        <strain evidence="3 4">ATCC 22711</strain>
    </source>
</reference>
<feature type="region of interest" description="Disordered" evidence="1">
    <location>
        <begin position="1"/>
        <end position="20"/>
    </location>
</feature>
<dbReference type="SUPFAM" id="SSF54695">
    <property type="entry name" value="POZ domain"/>
    <property type="match status" value="1"/>
</dbReference>
<name>A0A2T3B3R1_AMORE</name>
<feature type="domain" description="BTB" evidence="2">
    <location>
        <begin position="29"/>
        <end position="98"/>
    </location>
</feature>
<dbReference type="PROSITE" id="PS50097">
    <property type="entry name" value="BTB"/>
    <property type="match status" value="1"/>
</dbReference>
<protein>
    <recommendedName>
        <fullName evidence="2">BTB domain-containing protein</fullName>
    </recommendedName>
</protein>
<dbReference type="STRING" id="857342.A0A2T3B3R1"/>
<evidence type="ECO:0000256" key="1">
    <source>
        <dbReference type="SAM" id="MobiDB-lite"/>
    </source>
</evidence>
<evidence type="ECO:0000313" key="3">
    <source>
        <dbReference type="EMBL" id="PSS20284.1"/>
    </source>
</evidence>
<dbReference type="Pfam" id="PF00651">
    <property type="entry name" value="BTB"/>
    <property type="match status" value="1"/>
</dbReference>
<dbReference type="RefSeq" id="XP_024721554.1">
    <property type="nucleotide sequence ID" value="XM_024865584.1"/>
</dbReference>
<dbReference type="OrthoDB" id="3525891at2759"/>